<dbReference type="Gene3D" id="6.10.340.10">
    <property type="match status" value="1"/>
</dbReference>
<keyword evidence="10 11" id="KW-0472">Membrane</keyword>
<keyword evidence="8 11" id="KW-1133">Transmembrane helix</keyword>
<dbReference type="SMART" id="SM00387">
    <property type="entry name" value="HATPase_c"/>
    <property type="match status" value="1"/>
</dbReference>
<evidence type="ECO:0000256" key="4">
    <source>
        <dbReference type="ARBA" id="ARBA00022553"/>
    </source>
</evidence>
<feature type="domain" description="Histidine kinase" evidence="12">
    <location>
        <begin position="271"/>
        <end position="490"/>
    </location>
</feature>
<evidence type="ECO:0000256" key="7">
    <source>
        <dbReference type="ARBA" id="ARBA00022777"/>
    </source>
</evidence>
<dbReference type="SMART" id="SM00388">
    <property type="entry name" value="HisKA"/>
    <property type="match status" value="1"/>
</dbReference>
<evidence type="ECO:0000256" key="9">
    <source>
        <dbReference type="ARBA" id="ARBA00023012"/>
    </source>
</evidence>
<proteinExistence type="predicted"/>
<keyword evidence="9" id="KW-0902">Two-component regulatory system</keyword>
<dbReference type="InterPro" id="IPR036097">
    <property type="entry name" value="HisK_dim/P_sf"/>
</dbReference>
<dbReference type="Gene3D" id="1.10.287.130">
    <property type="match status" value="1"/>
</dbReference>
<dbReference type="CDD" id="cd00075">
    <property type="entry name" value="HATPase"/>
    <property type="match status" value="1"/>
</dbReference>
<comment type="catalytic activity">
    <reaction evidence="1">
        <text>ATP + protein L-histidine = ADP + protein N-phospho-L-histidine.</text>
        <dbReference type="EC" id="2.7.13.3"/>
    </reaction>
</comment>
<dbReference type="SUPFAM" id="SSF55874">
    <property type="entry name" value="ATPase domain of HSP90 chaperone/DNA topoisomerase II/histidine kinase"/>
    <property type="match status" value="1"/>
</dbReference>
<dbReference type="InterPro" id="IPR050428">
    <property type="entry name" value="TCS_sensor_his_kinase"/>
</dbReference>
<reference evidence="14" key="1">
    <citation type="submission" date="2020-02" db="EMBL/GenBank/DDBJ databases">
        <authorList>
            <person name="Meier V. D."/>
        </authorList>
    </citation>
    <scope>NUCLEOTIDE SEQUENCE</scope>
    <source>
        <strain evidence="14">AVDCRST_MAG39</strain>
    </source>
</reference>
<dbReference type="Gene3D" id="3.30.565.10">
    <property type="entry name" value="Histidine kinase-like ATPase, C-terminal domain"/>
    <property type="match status" value="1"/>
</dbReference>
<dbReference type="PANTHER" id="PTHR45436:SF5">
    <property type="entry name" value="SENSOR HISTIDINE KINASE TRCS"/>
    <property type="match status" value="1"/>
</dbReference>
<dbReference type="SUPFAM" id="SSF47384">
    <property type="entry name" value="Homodimeric domain of signal transducing histidine kinase"/>
    <property type="match status" value="1"/>
</dbReference>
<organism evidence="14">
    <name type="scientific">uncultured Sphingomonadaceae bacterium</name>
    <dbReference type="NCBI Taxonomy" id="169976"/>
    <lineage>
        <taxon>Bacteria</taxon>
        <taxon>Pseudomonadati</taxon>
        <taxon>Pseudomonadota</taxon>
        <taxon>Alphaproteobacteria</taxon>
        <taxon>Sphingomonadales</taxon>
        <taxon>Sphingomonadaceae</taxon>
        <taxon>environmental samples</taxon>
    </lineage>
</organism>
<evidence type="ECO:0000256" key="6">
    <source>
        <dbReference type="ARBA" id="ARBA00022692"/>
    </source>
</evidence>
<dbReference type="InterPro" id="IPR003594">
    <property type="entry name" value="HATPase_dom"/>
</dbReference>
<dbReference type="GO" id="GO:0016020">
    <property type="term" value="C:membrane"/>
    <property type="evidence" value="ECO:0007669"/>
    <property type="project" value="UniProtKB-SubCell"/>
</dbReference>
<dbReference type="CDD" id="cd00082">
    <property type="entry name" value="HisKA"/>
    <property type="match status" value="1"/>
</dbReference>
<dbReference type="InterPro" id="IPR004358">
    <property type="entry name" value="Sig_transdc_His_kin-like_C"/>
</dbReference>
<dbReference type="InterPro" id="IPR003661">
    <property type="entry name" value="HisK_dim/P_dom"/>
</dbReference>
<dbReference type="PROSITE" id="PS50109">
    <property type="entry name" value="HIS_KIN"/>
    <property type="match status" value="1"/>
</dbReference>
<name>A0A6J4TER0_9SPHN</name>
<accession>A0A6J4TER0</accession>
<dbReference type="Pfam" id="PF00512">
    <property type="entry name" value="HisKA"/>
    <property type="match status" value="1"/>
</dbReference>
<keyword evidence="5 14" id="KW-0808">Transferase</keyword>
<keyword evidence="4" id="KW-0597">Phosphoprotein</keyword>
<dbReference type="InterPro" id="IPR003660">
    <property type="entry name" value="HAMP_dom"/>
</dbReference>
<evidence type="ECO:0000259" key="12">
    <source>
        <dbReference type="PROSITE" id="PS50109"/>
    </source>
</evidence>
<evidence type="ECO:0000313" key="14">
    <source>
        <dbReference type="EMBL" id="CAA9521223.1"/>
    </source>
</evidence>
<feature type="transmembrane region" description="Helical" evidence="11">
    <location>
        <begin position="188"/>
        <end position="207"/>
    </location>
</feature>
<evidence type="ECO:0000256" key="5">
    <source>
        <dbReference type="ARBA" id="ARBA00022679"/>
    </source>
</evidence>
<evidence type="ECO:0000256" key="3">
    <source>
        <dbReference type="ARBA" id="ARBA00012438"/>
    </source>
</evidence>
<evidence type="ECO:0000256" key="2">
    <source>
        <dbReference type="ARBA" id="ARBA00004370"/>
    </source>
</evidence>
<dbReference type="EC" id="2.7.13.3" evidence="3"/>
<feature type="domain" description="HAMP" evidence="13">
    <location>
        <begin position="208"/>
        <end position="263"/>
    </location>
</feature>
<dbReference type="CDD" id="cd06225">
    <property type="entry name" value="HAMP"/>
    <property type="match status" value="1"/>
</dbReference>
<dbReference type="InterPro" id="IPR036890">
    <property type="entry name" value="HATPase_C_sf"/>
</dbReference>
<dbReference type="PRINTS" id="PR00344">
    <property type="entry name" value="BCTRLSENSOR"/>
</dbReference>
<keyword evidence="7 14" id="KW-0418">Kinase</keyword>
<dbReference type="EMBL" id="CADCVW010000106">
    <property type="protein sequence ID" value="CAA9521223.1"/>
    <property type="molecule type" value="Genomic_DNA"/>
</dbReference>
<evidence type="ECO:0000256" key="8">
    <source>
        <dbReference type="ARBA" id="ARBA00022989"/>
    </source>
</evidence>
<comment type="subcellular location">
    <subcellularLocation>
        <location evidence="2">Membrane</location>
    </subcellularLocation>
</comment>
<sequence>MFVLLMLAASLFFLDGLRSRLVEQRATFAARDATVAAATLSATPPERRAALAGSVGRLSDARLRVYGADGAKRYDSWAATGESYRLRDPETQPWRKDAARFFDRTVDWLSGIRPPPLFVEPELDGLGAWPVAVRAAAGAAPPLAEVRRAPDLTPVFLSAARLADGGVLLLTANDRAITRAVRAERSTLALLLIGVTLFSAFLSYFLARTIAAPLRRLATAAHRVRQGRARDVVVPRLPERRDEIGTLARALGDMTQSLRQRIDATEAFAADVTHELKNPLASLRSALDTLGYVHNDEQRRLLLDVARDDVRRLDRLITDVAEASRLDAELSRARFEPVDVGQLLEALIGVREARGLPRGVAFAFARPHLGTTVVLGEEGRLARVFDNLLDNALSFSPDGGLIRVGATRDGEQVKVTVVDQGPGVPEESREAVFERFHSIRPDGENFGRHSGLGLAIARAIVEGHGGTIGVTARGDGRPGARFVICLPGAPA</sequence>
<dbReference type="Pfam" id="PF00672">
    <property type="entry name" value="HAMP"/>
    <property type="match status" value="1"/>
</dbReference>
<evidence type="ECO:0000256" key="10">
    <source>
        <dbReference type="ARBA" id="ARBA00023136"/>
    </source>
</evidence>
<evidence type="ECO:0000259" key="13">
    <source>
        <dbReference type="PROSITE" id="PS50885"/>
    </source>
</evidence>
<dbReference type="GO" id="GO:0000155">
    <property type="term" value="F:phosphorelay sensor kinase activity"/>
    <property type="evidence" value="ECO:0007669"/>
    <property type="project" value="InterPro"/>
</dbReference>
<dbReference type="SUPFAM" id="SSF158472">
    <property type="entry name" value="HAMP domain-like"/>
    <property type="match status" value="1"/>
</dbReference>
<gene>
    <name evidence="14" type="ORF">AVDCRST_MAG39-2769</name>
</gene>
<evidence type="ECO:0000256" key="11">
    <source>
        <dbReference type="SAM" id="Phobius"/>
    </source>
</evidence>
<dbReference type="SMART" id="SM00304">
    <property type="entry name" value="HAMP"/>
    <property type="match status" value="1"/>
</dbReference>
<dbReference type="PANTHER" id="PTHR45436">
    <property type="entry name" value="SENSOR HISTIDINE KINASE YKOH"/>
    <property type="match status" value="1"/>
</dbReference>
<evidence type="ECO:0000256" key="1">
    <source>
        <dbReference type="ARBA" id="ARBA00000085"/>
    </source>
</evidence>
<dbReference type="InterPro" id="IPR005467">
    <property type="entry name" value="His_kinase_dom"/>
</dbReference>
<dbReference type="AlphaFoldDB" id="A0A6J4TER0"/>
<protein>
    <recommendedName>
        <fullName evidence="3">histidine kinase</fullName>
        <ecNumber evidence="3">2.7.13.3</ecNumber>
    </recommendedName>
</protein>
<dbReference type="Pfam" id="PF02518">
    <property type="entry name" value="HATPase_c"/>
    <property type="match status" value="1"/>
</dbReference>
<dbReference type="PROSITE" id="PS50885">
    <property type="entry name" value="HAMP"/>
    <property type="match status" value="1"/>
</dbReference>
<keyword evidence="6 11" id="KW-0812">Transmembrane</keyword>